<dbReference type="AlphaFoldDB" id="A0A1E1VZN8"/>
<feature type="compositionally biased region" description="Basic and acidic residues" evidence="1">
    <location>
        <begin position="147"/>
        <end position="162"/>
    </location>
</feature>
<dbReference type="EMBL" id="GDQN01010857">
    <property type="protein sequence ID" value="JAT80197.1"/>
    <property type="molecule type" value="Transcribed_RNA"/>
</dbReference>
<proteinExistence type="predicted"/>
<gene>
    <name evidence="2" type="ORF">g.7512</name>
</gene>
<reference evidence="2" key="1">
    <citation type="submission" date="2015-09" db="EMBL/GenBank/DDBJ databases">
        <title>De novo assembly of Pectinophora gossypiella (Pink Bollworm) gut transcriptome.</title>
        <authorList>
            <person name="Tassone E.E."/>
        </authorList>
    </citation>
    <scope>NUCLEOTIDE SEQUENCE</scope>
</reference>
<feature type="compositionally biased region" description="Basic and acidic residues" evidence="1">
    <location>
        <begin position="202"/>
        <end position="211"/>
    </location>
</feature>
<feature type="region of interest" description="Disordered" evidence="1">
    <location>
        <begin position="45"/>
        <end position="78"/>
    </location>
</feature>
<sequence>RKSLRSNDSTINSTSVILNSTFEKTLDKKQCKTISLDTTFDKTDPKLNTTFDRTESKNNSAKSSLISSDGTVNLTYDKDDNSRISITSDESKTENIVNTTPLLIESSMDESKISSSKQSIDNLNMSQDKSLKEDSLKPQEAAPVTPLKREGTFTKDSPEVMTKRSSNQTPTKRASLPYPGNTPFHVSRSSTKERSVLNVTRSIEKPTRRSS</sequence>
<feature type="compositionally biased region" description="Polar residues" evidence="1">
    <location>
        <begin position="46"/>
        <end position="74"/>
    </location>
</feature>
<feature type="compositionally biased region" description="Polar residues" evidence="1">
    <location>
        <begin position="163"/>
        <end position="172"/>
    </location>
</feature>
<protein>
    <submittedName>
        <fullName evidence="2">Uncharacterized protein</fullName>
    </submittedName>
</protein>
<evidence type="ECO:0000256" key="1">
    <source>
        <dbReference type="SAM" id="MobiDB-lite"/>
    </source>
</evidence>
<organism evidence="2">
    <name type="scientific">Pectinophora gossypiella</name>
    <name type="common">Cotton pink bollworm</name>
    <name type="synonym">Depressaria gossypiella</name>
    <dbReference type="NCBI Taxonomy" id="13191"/>
    <lineage>
        <taxon>Eukaryota</taxon>
        <taxon>Metazoa</taxon>
        <taxon>Ecdysozoa</taxon>
        <taxon>Arthropoda</taxon>
        <taxon>Hexapoda</taxon>
        <taxon>Insecta</taxon>
        <taxon>Pterygota</taxon>
        <taxon>Neoptera</taxon>
        <taxon>Endopterygota</taxon>
        <taxon>Lepidoptera</taxon>
        <taxon>Glossata</taxon>
        <taxon>Ditrysia</taxon>
        <taxon>Gelechioidea</taxon>
        <taxon>Gelechiidae</taxon>
        <taxon>Apatetrinae</taxon>
        <taxon>Pectinophora</taxon>
    </lineage>
</organism>
<feature type="non-terminal residue" evidence="2">
    <location>
        <position position="211"/>
    </location>
</feature>
<dbReference type="OrthoDB" id="6614499at2759"/>
<feature type="region of interest" description="Disordered" evidence="1">
    <location>
        <begin position="128"/>
        <end position="211"/>
    </location>
</feature>
<evidence type="ECO:0000313" key="2">
    <source>
        <dbReference type="EMBL" id="JAT80197.1"/>
    </source>
</evidence>
<feature type="non-terminal residue" evidence="2">
    <location>
        <position position="1"/>
    </location>
</feature>
<accession>A0A1E1VZN8</accession>
<name>A0A1E1VZN8_PECGO</name>